<evidence type="ECO:0000313" key="1">
    <source>
        <dbReference type="EMBL" id="MBA4675322.1"/>
    </source>
</evidence>
<dbReference type="EMBL" id="GISG01266860">
    <property type="protein sequence ID" value="MBA4675322.1"/>
    <property type="molecule type" value="Transcribed_RNA"/>
</dbReference>
<dbReference type="AlphaFoldDB" id="A0A7C9ERH8"/>
<name>A0A7C9ERH8_OPUST</name>
<sequence>MSQRVGNANAGLRSTAREFSFRWSIYSRTCMSQLQQCNSTALFCLNNLEYNELCTYIFQGTSNRITVEVLYSSVLGVHSHSPCLCAEKFFLAYVMRSVQDLQPGSNQ</sequence>
<reference evidence="1" key="1">
    <citation type="journal article" date="2013" name="J. Plant Res.">
        <title>Effect of fungi and light on seed germination of three Opuntia species from semiarid lands of central Mexico.</title>
        <authorList>
            <person name="Delgado-Sanchez P."/>
            <person name="Jimenez-Bremont J.F."/>
            <person name="Guerrero-Gonzalez Mde L."/>
            <person name="Flores J."/>
        </authorList>
    </citation>
    <scope>NUCLEOTIDE SEQUENCE</scope>
    <source>
        <tissue evidence="1">Cladode</tissue>
    </source>
</reference>
<organism evidence="1">
    <name type="scientific">Opuntia streptacantha</name>
    <name type="common">Prickly pear cactus</name>
    <name type="synonym">Opuntia cardona</name>
    <dbReference type="NCBI Taxonomy" id="393608"/>
    <lineage>
        <taxon>Eukaryota</taxon>
        <taxon>Viridiplantae</taxon>
        <taxon>Streptophyta</taxon>
        <taxon>Embryophyta</taxon>
        <taxon>Tracheophyta</taxon>
        <taxon>Spermatophyta</taxon>
        <taxon>Magnoliopsida</taxon>
        <taxon>eudicotyledons</taxon>
        <taxon>Gunneridae</taxon>
        <taxon>Pentapetalae</taxon>
        <taxon>Caryophyllales</taxon>
        <taxon>Cactineae</taxon>
        <taxon>Cactaceae</taxon>
        <taxon>Opuntioideae</taxon>
        <taxon>Opuntia</taxon>
    </lineage>
</organism>
<reference evidence="1" key="2">
    <citation type="submission" date="2020-07" db="EMBL/GenBank/DDBJ databases">
        <authorList>
            <person name="Vera ALvarez R."/>
            <person name="Arias-Moreno D.M."/>
            <person name="Jimenez-Jacinto V."/>
            <person name="Jimenez-Bremont J.F."/>
            <person name="Swaminathan K."/>
            <person name="Moose S.P."/>
            <person name="Guerrero-Gonzalez M.L."/>
            <person name="Marino-Ramirez L."/>
            <person name="Landsman D."/>
            <person name="Rodriguez-Kessler M."/>
            <person name="Delgado-Sanchez P."/>
        </authorList>
    </citation>
    <scope>NUCLEOTIDE SEQUENCE</scope>
    <source>
        <tissue evidence="1">Cladode</tissue>
    </source>
</reference>
<proteinExistence type="predicted"/>
<protein>
    <submittedName>
        <fullName evidence="1">Uncharacterized protein</fullName>
    </submittedName>
</protein>
<accession>A0A7C9ERH8</accession>